<dbReference type="InterPro" id="IPR011990">
    <property type="entry name" value="TPR-like_helical_dom_sf"/>
</dbReference>
<keyword evidence="2" id="KW-0732">Signal</keyword>
<dbReference type="SMART" id="SM00028">
    <property type="entry name" value="TPR"/>
    <property type="match status" value="3"/>
</dbReference>
<sequence length="483" mass="50775">MPLLLAISVLAAVQEEADQALRSGNAHYARGELDEARSAYASCLSVAPDRTDCTTNLASVLVDLGSPEVGEQLYRRVLSADGAHADAAYNLALLLQDHNTDEGNREAVELYRLALSADPTRWDAWANLAAALSDVGEEPAQAIRAFQRAIVLIEQNSAADEAADEAHRGYLASLYFGLGNALASLSAEQCAALAAAADTLLIGVDPTGEVVVDAHGRAAVCVDNAQNAMRMTLELEPSHVQAEHMLAALLSSGDDATLSKASPAFVSALFDDFAASFDTKLAALRYQVPKLVGEAAAWLVEQRGKPFSAALDAGCGTGLAGPYLRPLVTGPLVGADLAVKMLEKAANLVQDDGARVYDALLSKDLLSLQMADLGRAQGVELIVAADVLVYFGDLAEVLGAFAALASKAGCALIFSCERVAAGTTPQGWRMLPSGRFAHTKEYVTSIASALGFEPTAYREIIPRYEGTKPVDGHLFIFTTPGSL</sequence>
<protein>
    <recommendedName>
        <fullName evidence="3">Methyltransferase type 12 domain-containing protein</fullName>
    </recommendedName>
</protein>
<dbReference type="SUPFAM" id="SSF48452">
    <property type="entry name" value="TPR-like"/>
    <property type="match status" value="1"/>
</dbReference>
<dbReference type="InterPro" id="IPR019734">
    <property type="entry name" value="TPR_rpt"/>
</dbReference>
<comment type="caution">
    <text evidence="4">The sequence shown here is derived from an EMBL/GenBank/DDBJ whole genome shotgun (WGS) entry which is preliminary data.</text>
</comment>
<proteinExistence type="predicted"/>
<feature type="repeat" description="TPR" evidence="1">
    <location>
        <begin position="17"/>
        <end position="50"/>
    </location>
</feature>
<dbReference type="PROSITE" id="PS50005">
    <property type="entry name" value="TPR"/>
    <property type="match status" value="1"/>
</dbReference>
<dbReference type="PANTHER" id="PTHR44809">
    <property type="match status" value="1"/>
</dbReference>
<name>A0AB34IVR7_PRYPA</name>
<dbReference type="Proteomes" id="UP001515480">
    <property type="component" value="Unassembled WGS sequence"/>
</dbReference>
<dbReference type="AlphaFoldDB" id="A0AB34IVR7"/>
<evidence type="ECO:0000259" key="3">
    <source>
        <dbReference type="Pfam" id="PF08242"/>
    </source>
</evidence>
<keyword evidence="1" id="KW-0802">TPR repeat</keyword>
<dbReference type="InterPro" id="IPR013217">
    <property type="entry name" value="Methyltransf_12"/>
</dbReference>
<evidence type="ECO:0000313" key="4">
    <source>
        <dbReference type="EMBL" id="KAL1508102.1"/>
    </source>
</evidence>
<feature type="signal peptide" evidence="2">
    <location>
        <begin position="1"/>
        <end position="17"/>
    </location>
</feature>
<dbReference type="InterPro" id="IPR029063">
    <property type="entry name" value="SAM-dependent_MTases_sf"/>
</dbReference>
<feature type="domain" description="Methyltransferase type 12" evidence="3">
    <location>
        <begin position="311"/>
        <end position="409"/>
    </location>
</feature>
<gene>
    <name evidence="4" type="ORF">AB1Y20_007695</name>
</gene>
<dbReference type="Gene3D" id="1.25.40.10">
    <property type="entry name" value="Tetratricopeptide repeat domain"/>
    <property type="match status" value="2"/>
</dbReference>
<dbReference type="PANTHER" id="PTHR44809:SF1">
    <property type="entry name" value="PROTEIN O-MANNOSYL-TRANSFERASE TMTC1"/>
    <property type="match status" value="1"/>
</dbReference>
<reference evidence="4 5" key="1">
    <citation type="journal article" date="2024" name="Science">
        <title>Giant polyketide synthase enzymes in the biosynthesis of giant marine polyether toxins.</title>
        <authorList>
            <person name="Fallon T.R."/>
            <person name="Shende V.V."/>
            <person name="Wierzbicki I.H."/>
            <person name="Pendleton A.L."/>
            <person name="Watervoot N.F."/>
            <person name="Auber R.P."/>
            <person name="Gonzalez D.J."/>
            <person name="Wisecaver J.H."/>
            <person name="Moore B.S."/>
        </authorList>
    </citation>
    <scope>NUCLEOTIDE SEQUENCE [LARGE SCALE GENOMIC DNA]</scope>
    <source>
        <strain evidence="4 5">12B1</strain>
    </source>
</reference>
<feature type="chain" id="PRO_5044196774" description="Methyltransferase type 12 domain-containing protein" evidence="2">
    <location>
        <begin position="18"/>
        <end position="483"/>
    </location>
</feature>
<organism evidence="4 5">
    <name type="scientific">Prymnesium parvum</name>
    <name type="common">Toxic golden alga</name>
    <dbReference type="NCBI Taxonomy" id="97485"/>
    <lineage>
        <taxon>Eukaryota</taxon>
        <taxon>Haptista</taxon>
        <taxon>Haptophyta</taxon>
        <taxon>Prymnesiophyceae</taxon>
        <taxon>Prymnesiales</taxon>
        <taxon>Prymnesiaceae</taxon>
        <taxon>Prymnesium</taxon>
    </lineage>
</organism>
<dbReference type="EMBL" id="JBGBPQ010000017">
    <property type="protein sequence ID" value="KAL1508102.1"/>
    <property type="molecule type" value="Genomic_DNA"/>
</dbReference>
<dbReference type="Pfam" id="PF08242">
    <property type="entry name" value="Methyltransf_12"/>
    <property type="match status" value="1"/>
</dbReference>
<keyword evidence="5" id="KW-1185">Reference proteome</keyword>
<evidence type="ECO:0000256" key="1">
    <source>
        <dbReference type="PROSITE-ProRule" id="PRU00339"/>
    </source>
</evidence>
<accession>A0AB34IVR7</accession>
<evidence type="ECO:0000256" key="2">
    <source>
        <dbReference type="SAM" id="SignalP"/>
    </source>
</evidence>
<dbReference type="Gene3D" id="3.40.50.150">
    <property type="entry name" value="Vaccinia Virus protein VP39"/>
    <property type="match status" value="1"/>
</dbReference>
<dbReference type="InterPro" id="IPR052943">
    <property type="entry name" value="TMTC_O-mannosyl-trnsfr"/>
</dbReference>
<dbReference type="SUPFAM" id="SSF53335">
    <property type="entry name" value="S-adenosyl-L-methionine-dependent methyltransferases"/>
    <property type="match status" value="1"/>
</dbReference>
<evidence type="ECO:0000313" key="5">
    <source>
        <dbReference type="Proteomes" id="UP001515480"/>
    </source>
</evidence>